<gene>
    <name evidence="2" type="ORF">J2X12_000597</name>
</gene>
<feature type="transmembrane region" description="Helical" evidence="1">
    <location>
        <begin position="289"/>
        <end position="318"/>
    </location>
</feature>
<evidence type="ECO:0000256" key="1">
    <source>
        <dbReference type="SAM" id="Phobius"/>
    </source>
</evidence>
<accession>A0AAW8N738</accession>
<keyword evidence="1" id="KW-0472">Membrane</keyword>
<dbReference type="GeneID" id="97420783"/>
<comment type="caution">
    <text evidence="2">The sequence shown here is derived from an EMBL/GenBank/DDBJ whole genome shotgun (WGS) entry which is preliminary data.</text>
</comment>
<proteinExistence type="predicted"/>
<dbReference type="Proteomes" id="UP001262032">
    <property type="component" value="Unassembled WGS sequence"/>
</dbReference>
<feature type="transmembrane region" description="Helical" evidence="1">
    <location>
        <begin position="187"/>
        <end position="210"/>
    </location>
</feature>
<feature type="transmembrane region" description="Helical" evidence="1">
    <location>
        <begin position="387"/>
        <end position="407"/>
    </location>
</feature>
<dbReference type="EMBL" id="JAVDWN010000001">
    <property type="protein sequence ID" value="MDR7162596.1"/>
    <property type="molecule type" value="Genomic_DNA"/>
</dbReference>
<feature type="transmembrane region" description="Helical" evidence="1">
    <location>
        <begin position="159"/>
        <end position="181"/>
    </location>
</feature>
<dbReference type="AlphaFoldDB" id="A0AAW8N738"/>
<feature type="transmembrane region" description="Helical" evidence="1">
    <location>
        <begin position="43"/>
        <end position="62"/>
    </location>
</feature>
<reference evidence="2" key="1">
    <citation type="submission" date="2023-07" db="EMBL/GenBank/DDBJ databases">
        <title>Sorghum-associated microbial communities from plants grown in Nebraska, USA.</title>
        <authorList>
            <person name="Schachtman D."/>
        </authorList>
    </citation>
    <scope>NUCLEOTIDE SEQUENCE</scope>
    <source>
        <strain evidence="2">BE261</strain>
    </source>
</reference>
<organism evidence="2 3">
    <name type="scientific">Pseudarthrobacter oxydans</name>
    <name type="common">Arthrobacter oxydans</name>
    <dbReference type="NCBI Taxonomy" id="1671"/>
    <lineage>
        <taxon>Bacteria</taxon>
        <taxon>Bacillati</taxon>
        <taxon>Actinomycetota</taxon>
        <taxon>Actinomycetes</taxon>
        <taxon>Micrococcales</taxon>
        <taxon>Micrococcaceae</taxon>
        <taxon>Pseudarthrobacter</taxon>
    </lineage>
</organism>
<feature type="transmembrane region" description="Helical" evidence="1">
    <location>
        <begin position="113"/>
        <end position="138"/>
    </location>
</feature>
<evidence type="ECO:0000313" key="2">
    <source>
        <dbReference type="EMBL" id="MDR7162596.1"/>
    </source>
</evidence>
<keyword evidence="1" id="KW-1133">Transmembrane helix</keyword>
<evidence type="ECO:0000313" key="3">
    <source>
        <dbReference type="Proteomes" id="UP001262032"/>
    </source>
</evidence>
<sequence length="486" mass="51738">MTSLKTLLQDTYARQMSVFIVVGLVLTALVPLGSGALSGGSPVLALAAALLPLLLALALIAAPRTTAADKQVETRSPERLGAALLLYLSPVLLLNAVYPLVSPAMAGVDIGGVPMTFVVLASSVTVPWLAQAACLPIYRVLGDVMAGKNAGEITRRFAQFWPGIFVQSLPLVAVFAIPLWLMTGWSWTAIAHYAGLCVLHLLFVQSLVLANVNNRRGLWAIAWSGYAASLFLAPTVWWLPPVVGTLTQIVAMGSGLRHLGVTEHLGARVFTADLGRGLLMGAVLWADKYILFLVTGGAFEVVAVFAAMLPAVIAYNFYFVHLAPGVDRALDNLHRDIATAPMVALRGSSGRLVRVLDRSVVLTGAIAALLTLSVSLIVTGLDPETTRLTVAAALASWAFMTLTLLNYELDFIGEKVTPQIVGGIHLAVCALAFAGGAQLIAGSLHAGSYLLLGAADFVLIAVAWTLYKRHWSQPEYTLFWRHATTW</sequence>
<feature type="transmembrane region" description="Helical" evidence="1">
    <location>
        <begin position="217"/>
        <end position="239"/>
    </location>
</feature>
<keyword evidence="1" id="KW-0812">Transmembrane</keyword>
<name>A0AAW8N738_PSEOX</name>
<feature type="transmembrane region" description="Helical" evidence="1">
    <location>
        <begin position="446"/>
        <end position="467"/>
    </location>
</feature>
<feature type="transmembrane region" description="Helical" evidence="1">
    <location>
        <begin position="82"/>
        <end position="101"/>
    </location>
</feature>
<protein>
    <submittedName>
        <fullName evidence="2">Uncharacterized protein</fullName>
    </submittedName>
</protein>
<dbReference type="RefSeq" id="WP_310108644.1">
    <property type="nucleotide sequence ID" value="NZ_JAVDTN010000001.1"/>
</dbReference>
<feature type="transmembrane region" description="Helical" evidence="1">
    <location>
        <begin position="419"/>
        <end position="440"/>
    </location>
</feature>
<feature type="transmembrane region" description="Helical" evidence="1">
    <location>
        <begin position="12"/>
        <end position="37"/>
    </location>
</feature>
<feature type="transmembrane region" description="Helical" evidence="1">
    <location>
        <begin position="360"/>
        <end position="381"/>
    </location>
</feature>